<protein>
    <submittedName>
        <fullName evidence="2">Uncharacterized protein</fullName>
    </submittedName>
</protein>
<keyword evidence="1" id="KW-0472">Membrane</keyword>
<feature type="transmembrane region" description="Helical" evidence="1">
    <location>
        <begin position="63"/>
        <end position="82"/>
    </location>
</feature>
<gene>
    <name evidence="2" type="ORF">Poli38472_002841</name>
</gene>
<comment type="caution">
    <text evidence="2">The sequence shown here is derived from an EMBL/GenBank/DDBJ whole genome shotgun (WGS) entry which is preliminary data.</text>
</comment>
<sequence>MELRNRAGFSSRRDDRGQLRDVALGPTVYAGERYGKMSERLKRQQRNAPDVNQTANRLLTPRLVGFVLALIVFFSVIFILQYQAAQRRNRRKGV</sequence>
<evidence type="ECO:0000313" key="3">
    <source>
        <dbReference type="Proteomes" id="UP000794436"/>
    </source>
</evidence>
<accession>A0A8K1C5F6</accession>
<reference evidence="2" key="1">
    <citation type="submission" date="2019-03" db="EMBL/GenBank/DDBJ databases">
        <title>Long read genome sequence of the mycoparasitic Pythium oligandrum ATCC 38472 isolated from sugarbeet rhizosphere.</title>
        <authorList>
            <person name="Gaulin E."/>
        </authorList>
    </citation>
    <scope>NUCLEOTIDE SEQUENCE</scope>
    <source>
        <strain evidence="2">ATCC 38472_TT</strain>
    </source>
</reference>
<organism evidence="2 3">
    <name type="scientific">Pythium oligandrum</name>
    <name type="common">Mycoparasitic fungus</name>
    <dbReference type="NCBI Taxonomy" id="41045"/>
    <lineage>
        <taxon>Eukaryota</taxon>
        <taxon>Sar</taxon>
        <taxon>Stramenopiles</taxon>
        <taxon>Oomycota</taxon>
        <taxon>Peronosporomycetes</taxon>
        <taxon>Pythiales</taxon>
        <taxon>Pythiaceae</taxon>
        <taxon>Pythium</taxon>
    </lineage>
</organism>
<name>A0A8K1C5F6_PYTOL</name>
<dbReference type="OrthoDB" id="60724at2759"/>
<proteinExistence type="predicted"/>
<keyword evidence="1" id="KW-1133">Transmembrane helix</keyword>
<keyword evidence="1" id="KW-0812">Transmembrane</keyword>
<dbReference type="Proteomes" id="UP000794436">
    <property type="component" value="Unassembled WGS sequence"/>
</dbReference>
<evidence type="ECO:0000313" key="2">
    <source>
        <dbReference type="EMBL" id="TMW56916.1"/>
    </source>
</evidence>
<dbReference type="EMBL" id="SPLM01000144">
    <property type="protein sequence ID" value="TMW56916.1"/>
    <property type="molecule type" value="Genomic_DNA"/>
</dbReference>
<evidence type="ECO:0000256" key="1">
    <source>
        <dbReference type="SAM" id="Phobius"/>
    </source>
</evidence>
<keyword evidence="3" id="KW-1185">Reference proteome</keyword>
<dbReference type="AlphaFoldDB" id="A0A8K1C5F6"/>